<dbReference type="OrthoDB" id="9803119at2"/>
<keyword evidence="5 10" id="KW-0460">Magnesium</keyword>
<keyword evidence="11" id="KW-0175">Coiled coil</keyword>
<evidence type="ECO:0000256" key="7">
    <source>
        <dbReference type="ARBA" id="ARBA00023125"/>
    </source>
</evidence>
<evidence type="ECO:0000256" key="6">
    <source>
        <dbReference type="ARBA" id="ARBA00023118"/>
    </source>
</evidence>
<feature type="binding site" evidence="10">
    <location>
        <position position="217"/>
    </location>
    <ligand>
        <name>Mn(2+)</name>
        <dbReference type="ChEBI" id="CHEBI:29035"/>
    </ligand>
</feature>
<dbReference type="InterPro" id="IPR042206">
    <property type="entry name" value="CRISPR-assoc_Cas1_C"/>
</dbReference>
<keyword evidence="8 10" id="KW-0464">Manganese</keyword>
<keyword evidence="3 10" id="KW-0255">Endonuclease</keyword>
<dbReference type="GO" id="GO:0043571">
    <property type="term" value="P:maintenance of CRISPR repeat elements"/>
    <property type="evidence" value="ECO:0007669"/>
    <property type="project" value="UniProtKB-UniRule"/>
</dbReference>
<dbReference type="PANTHER" id="PTHR34353">
    <property type="entry name" value="CRISPR-ASSOCIATED ENDONUCLEASE CAS1 1"/>
    <property type="match status" value="1"/>
</dbReference>
<gene>
    <name evidence="10" type="primary">cas1</name>
    <name evidence="12" type="ORF">FC86_GL000148</name>
</gene>
<keyword evidence="4 10" id="KW-0378">Hydrolase</keyword>
<protein>
    <recommendedName>
        <fullName evidence="10">CRISPR-associated endonuclease Cas1</fullName>
        <ecNumber evidence="10">3.1.-.-</ecNumber>
    </recommendedName>
</protein>
<feature type="coiled-coil region" evidence="11">
    <location>
        <begin position="113"/>
        <end position="140"/>
    </location>
</feature>
<dbReference type="InterPro" id="IPR042211">
    <property type="entry name" value="CRISPR-assoc_Cas1_N"/>
</dbReference>
<evidence type="ECO:0000256" key="10">
    <source>
        <dbReference type="HAMAP-Rule" id="MF_01470"/>
    </source>
</evidence>
<name>A0A0R2DU56_9LACO</name>
<dbReference type="AlphaFoldDB" id="A0A0R2DU56"/>
<dbReference type="PATRIC" id="fig|1423744.4.peg.152"/>
<dbReference type="InterPro" id="IPR002729">
    <property type="entry name" value="CRISPR-assoc_Cas1"/>
</dbReference>
<evidence type="ECO:0000256" key="9">
    <source>
        <dbReference type="ARBA" id="ARBA00038592"/>
    </source>
</evidence>
<dbReference type="GO" id="GO:0051607">
    <property type="term" value="P:defense response to virus"/>
    <property type="evidence" value="ECO:0007669"/>
    <property type="project" value="UniProtKB-UniRule"/>
</dbReference>
<evidence type="ECO:0000256" key="5">
    <source>
        <dbReference type="ARBA" id="ARBA00022842"/>
    </source>
</evidence>
<dbReference type="GO" id="GO:0016787">
    <property type="term" value="F:hydrolase activity"/>
    <property type="evidence" value="ECO:0007669"/>
    <property type="project" value="UniProtKB-KW"/>
</dbReference>
<accession>A0A0R2DU56</accession>
<dbReference type="Pfam" id="PF01867">
    <property type="entry name" value="Cas_Cas1"/>
    <property type="match status" value="1"/>
</dbReference>
<comment type="caution">
    <text evidence="12">The sequence shown here is derived from an EMBL/GenBank/DDBJ whole genome shotgun (WGS) entry which is preliminary data.</text>
</comment>
<feature type="binding site" evidence="10">
    <location>
        <position position="146"/>
    </location>
    <ligand>
        <name>Mn(2+)</name>
        <dbReference type="ChEBI" id="CHEBI:29035"/>
    </ligand>
</feature>
<keyword evidence="7 10" id="KW-0238">DNA-binding</keyword>
<dbReference type="InterPro" id="IPR019855">
    <property type="entry name" value="CRISPR-assoc_Cas1_NMENI"/>
</dbReference>
<dbReference type="Gene3D" id="3.100.10.20">
    <property type="entry name" value="CRISPR-associated endonuclease Cas1, N-terminal domain"/>
    <property type="match status" value="1"/>
</dbReference>
<dbReference type="Gene3D" id="1.20.120.920">
    <property type="entry name" value="CRISPR-associated endonuclease Cas1, C-terminal domain"/>
    <property type="match status" value="1"/>
</dbReference>
<keyword evidence="13" id="KW-1185">Reference proteome</keyword>
<keyword evidence="1 10" id="KW-0540">Nuclease</keyword>
<comment type="similarity">
    <text evidence="10">Belongs to the CRISPR-associated endonuclease Cas1 family.</text>
</comment>
<feature type="binding site" evidence="10">
    <location>
        <position position="202"/>
    </location>
    <ligand>
        <name>Mn(2+)</name>
        <dbReference type="ChEBI" id="CHEBI:29035"/>
    </ligand>
</feature>
<comment type="function">
    <text evidence="10">CRISPR (clustered regularly interspaced short palindromic repeat), is an adaptive immune system that provides protection against mobile genetic elements (viruses, transposable elements and conjugative plasmids). CRISPR clusters contain spacers, sequences complementary to antecedent mobile elements, and target invading nucleic acids. CRISPR clusters are transcribed and processed into CRISPR RNA (crRNA). Acts as a dsDNA endonuclease. Involved in the integration of spacer DNA into the CRISPR cassette.</text>
</comment>
<proteinExistence type="inferred from homology"/>
<comment type="cofactor">
    <cofactor evidence="10">
        <name>Mg(2+)</name>
        <dbReference type="ChEBI" id="CHEBI:18420"/>
    </cofactor>
    <cofactor evidence="10">
        <name>Mn(2+)</name>
        <dbReference type="ChEBI" id="CHEBI:29035"/>
    </cofactor>
</comment>
<dbReference type="GO" id="GO:0003677">
    <property type="term" value="F:DNA binding"/>
    <property type="evidence" value="ECO:0007669"/>
    <property type="project" value="UniProtKB-KW"/>
</dbReference>
<evidence type="ECO:0000256" key="1">
    <source>
        <dbReference type="ARBA" id="ARBA00022722"/>
    </source>
</evidence>
<evidence type="ECO:0000256" key="4">
    <source>
        <dbReference type="ARBA" id="ARBA00022801"/>
    </source>
</evidence>
<organism evidence="12 13">
    <name type="scientific">Holzapfeliella floricola DSM 23037 = JCM 16512</name>
    <dbReference type="NCBI Taxonomy" id="1423744"/>
    <lineage>
        <taxon>Bacteria</taxon>
        <taxon>Bacillati</taxon>
        <taxon>Bacillota</taxon>
        <taxon>Bacilli</taxon>
        <taxon>Lactobacillales</taxon>
        <taxon>Lactobacillaceae</taxon>
        <taxon>Holzapfeliella</taxon>
    </lineage>
</organism>
<evidence type="ECO:0000313" key="12">
    <source>
        <dbReference type="EMBL" id="KRN04471.1"/>
    </source>
</evidence>
<dbReference type="GO" id="GO:0004520">
    <property type="term" value="F:DNA endonuclease activity"/>
    <property type="evidence" value="ECO:0007669"/>
    <property type="project" value="InterPro"/>
</dbReference>
<keyword evidence="2 10" id="KW-0479">Metal-binding</keyword>
<dbReference type="Proteomes" id="UP000051378">
    <property type="component" value="Unassembled WGS sequence"/>
</dbReference>
<evidence type="ECO:0000313" key="13">
    <source>
        <dbReference type="Proteomes" id="UP000051378"/>
    </source>
</evidence>
<dbReference type="RefSeq" id="WP_056974335.1">
    <property type="nucleotide sequence ID" value="NZ_AYZL01000010.1"/>
</dbReference>
<dbReference type="STRING" id="1423744.FC86_GL000148"/>
<dbReference type="EC" id="3.1.-.-" evidence="10"/>
<reference evidence="12 13" key="1">
    <citation type="journal article" date="2015" name="Genome Announc.">
        <title>Expanding the biotechnology potential of lactobacilli through comparative genomics of 213 strains and associated genera.</title>
        <authorList>
            <person name="Sun Z."/>
            <person name="Harris H.M."/>
            <person name="McCann A."/>
            <person name="Guo C."/>
            <person name="Argimon S."/>
            <person name="Zhang W."/>
            <person name="Yang X."/>
            <person name="Jeffery I.B."/>
            <person name="Cooney J.C."/>
            <person name="Kagawa T.F."/>
            <person name="Liu W."/>
            <person name="Song Y."/>
            <person name="Salvetti E."/>
            <person name="Wrobel A."/>
            <person name="Rasinkangas P."/>
            <person name="Parkhill J."/>
            <person name="Rea M.C."/>
            <person name="O'Sullivan O."/>
            <person name="Ritari J."/>
            <person name="Douillard F.P."/>
            <person name="Paul Ross R."/>
            <person name="Yang R."/>
            <person name="Briner A.E."/>
            <person name="Felis G.E."/>
            <person name="de Vos W.M."/>
            <person name="Barrangou R."/>
            <person name="Klaenhammer T.R."/>
            <person name="Caufield P.W."/>
            <person name="Cui Y."/>
            <person name="Zhang H."/>
            <person name="O'Toole P.W."/>
        </authorList>
    </citation>
    <scope>NUCLEOTIDE SEQUENCE [LARGE SCALE GENOMIC DNA]</scope>
    <source>
        <strain evidence="12 13">DSM 23037</strain>
    </source>
</reference>
<comment type="subunit">
    <text evidence="9 10">Homodimer, forms a heterotetramer with a Cas2 homodimer.</text>
</comment>
<sequence length="293" mass="33788">MKQRSVIITQHAKLSYSANSMVVQTMMDINYVPIDDIYLIIVQTTRAVLTTELINQISQHQIKLVFTDSSGQPICETVNYYSNNQTVSTLTSQVNWDTGQKETLWTQLVKTKIQNQITNLKTHDLEYKDLNKQLDAVKSNDSTNREAVVARSYFVRLFGETFVRKQETPINAALNYGYSIILAEINRNIVANGYTPTIGIHHHREDNHFNFGSDLIEPFRPIIDDWISNQKFYEFTSDIKFGLVRLLSAEVRYQGRSMYLNNAVTQYVMDCVKFLNGKKEMTTIELELIGYEV</sequence>
<keyword evidence="6 10" id="KW-0051">Antiviral defense</keyword>
<dbReference type="HAMAP" id="MF_01470">
    <property type="entry name" value="Cas1"/>
    <property type="match status" value="1"/>
</dbReference>
<evidence type="ECO:0000256" key="11">
    <source>
        <dbReference type="SAM" id="Coils"/>
    </source>
</evidence>
<evidence type="ECO:0000256" key="2">
    <source>
        <dbReference type="ARBA" id="ARBA00022723"/>
    </source>
</evidence>
<dbReference type="EMBL" id="AYZL01000010">
    <property type="protein sequence ID" value="KRN04471.1"/>
    <property type="molecule type" value="Genomic_DNA"/>
</dbReference>
<dbReference type="PANTHER" id="PTHR34353:SF2">
    <property type="entry name" value="CRISPR-ASSOCIATED ENDONUCLEASE CAS1 1"/>
    <property type="match status" value="1"/>
</dbReference>
<dbReference type="NCBIfam" id="TIGR03639">
    <property type="entry name" value="cas1_NMENI"/>
    <property type="match status" value="1"/>
</dbReference>
<dbReference type="InterPro" id="IPR050646">
    <property type="entry name" value="Cas1"/>
</dbReference>
<dbReference type="GO" id="GO:0046872">
    <property type="term" value="F:metal ion binding"/>
    <property type="evidence" value="ECO:0007669"/>
    <property type="project" value="UniProtKB-UniRule"/>
</dbReference>
<evidence type="ECO:0000256" key="3">
    <source>
        <dbReference type="ARBA" id="ARBA00022759"/>
    </source>
</evidence>
<evidence type="ECO:0000256" key="8">
    <source>
        <dbReference type="ARBA" id="ARBA00023211"/>
    </source>
</evidence>
<dbReference type="NCBIfam" id="TIGR00287">
    <property type="entry name" value="cas1"/>
    <property type="match status" value="1"/>
</dbReference>